<organism evidence="1 2">
    <name type="scientific">Paenibacillus forsythiae</name>
    <dbReference type="NCBI Taxonomy" id="365616"/>
    <lineage>
        <taxon>Bacteria</taxon>
        <taxon>Bacillati</taxon>
        <taxon>Bacillota</taxon>
        <taxon>Bacilli</taxon>
        <taxon>Bacillales</taxon>
        <taxon>Paenibacillaceae</taxon>
        <taxon>Paenibacillus</taxon>
    </lineage>
</organism>
<sequence>MYESVTCVILESFGDKRITFVDTLGPAVI</sequence>
<dbReference type="Proteomes" id="UP001248709">
    <property type="component" value="Unassembled WGS sequence"/>
</dbReference>
<dbReference type="EMBL" id="JAUSUY010000005">
    <property type="protein sequence ID" value="MDT3426197.1"/>
    <property type="molecule type" value="Genomic_DNA"/>
</dbReference>
<protein>
    <recommendedName>
        <fullName evidence="3">MBL fold metallo-hydrolase</fullName>
    </recommendedName>
</protein>
<evidence type="ECO:0000313" key="1">
    <source>
        <dbReference type="EMBL" id="MDT3426197.1"/>
    </source>
</evidence>
<gene>
    <name evidence="1" type="ORF">J2Z22_001717</name>
</gene>
<comment type="caution">
    <text evidence="1">The sequence shown here is derived from an EMBL/GenBank/DDBJ whole genome shotgun (WGS) entry which is preliminary data.</text>
</comment>
<evidence type="ECO:0008006" key="3">
    <source>
        <dbReference type="Google" id="ProtNLM"/>
    </source>
</evidence>
<proteinExistence type="predicted"/>
<accession>A0ABU3H858</accession>
<evidence type="ECO:0000313" key="2">
    <source>
        <dbReference type="Proteomes" id="UP001248709"/>
    </source>
</evidence>
<keyword evidence="2" id="KW-1185">Reference proteome</keyword>
<name>A0ABU3H858_9BACL</name>
<reference evidence="1 2" key="1">
    <citation type="submission" date="2023-07" db="EMBL/GenBank/DDBJ databases">
        <title>Genomic Encyclopedia of Type Strains, Phase IV (KMG-IV): sequencing the most valuable type-strain genomes for metagenomic binning, comparative biology and taxonomic classification.</title>
        <authorList>
            <person name="Goeker M."/>
        </authorList>
    </citation>
    <scope>NUCLEOTIDE SEQUENCE [LARGE SCALE GENOMIC DNA]</scope>
    <source>
        <strain evidence="1 2">T98</strain>
    </source>
</reference>